<proteinExistence type="inferred from homology"/>
<reference evidence="11" key="1">
    <citation type="journal article" date="2017" name="Genome Biol. Evol.">
        <title>Comparative Genomic Analysis Identifies a Campylobacter Clade Deficient in Selenium Metabolism.</title>
        <authorList>
            <person name="Miller W.G."/>
            <person name="Yee E."/>
            <person name="Lopes B.S."/>
            <person name="Chapman M.H."/>
            <person name="Huynh S."/>
            <person name="Bono J.L."/>
            <person name="Parker C.T."/>
            <person name="Strachan N.J.C."/>
            <person name="Forbes K.J."/>
        </authorList>
    </citation>
    <scope>NUCLEOTIDE SEQUENCE [LARGE SCALE GENOMIC DNA]</scope>
    <source>
        <strain evidence="11">NCTC 13004</strain>
    </source>
</reference>
<dbReference type="GO" id="GO:0052908">
    <property type="term" value="F:16S rRNA (adenine(1518)-N(6)/adenine(1519)-N(6))-dimethyltransferase activity"/>
    <property type="evidence" value="ECO:0007669"/>
    <property type="project" value="UniProtKB-EC"/>
</dbReference>
<dbReference type="AlphaFoldDB" id="A0A1X9SQ14"/>
<dbReference type="PANTHER" id="PTHR11727:SF7">
    <property type="entry name" value="DIMETHYLADENOSINE TRANSFERASE-RELATED"/>
    <property type="match status" value="1"/>
</dbReference>
<comment type="function">
    <text evidence="7">Specifically dimethylates two adjacent adenosines (A1518 and A1519) in the loop of a conserved hairpin near the 3'-end of 16S rRNA in the 30S particle. May play a critical role in biogenesis of 30S subunits.</text>
</comment>
<comment type="subcellular location">
    <subcellularLocation>
        <location evidence="7">Cytoplasm</location>
    </subcellularLocation>
</comment>
<dbReference type="InterPro" id="IPR023165">
    <property type="entry name" value="rRNA_Ade_diMease-like_C"/>
</dbReference>
<keyword evidence="3 7" id="KW-0489">Methyltransferase</keyword>
<sequence>MIKAKKKFGQNFLIDDSIKAKIIQAIPNNLDRIVEIGPGLGDLTQKLVELSGKIECFEIDSELYEILLDKFSSEISDQKLKIINADALKSWDEIARQDYFLVANLPYYVATNIILKSLSDIRCKGLVVMIQKEVALKFSAKAGDSEFSALSILAQIKGDVELLFDVPETAFDPQPKVISAVIRIIKNRDLLQGFEALEFERFLKSAFSSPRKTLLKNLSISTPKALIDGFLTKENLSLTIRPHELCVALYLKLFKEAKNERREKSKRKT</sequence>
<dbReference type="Gene3D" id="3.40.50.150">
    <property type="entry name" value="Vaccinia Virus protein VP39"/>
    <property type="match status" value="1"/>
</dbReference>
<dbReference type="EMBL" id="CP015578">
    <property type="protein sequence ID" value="ARQ98339.1"/>
    <property type="molecule type" value="Genomic_DNA"/>
</dbReference>
<feature type="domain" description="Ribosomal RNA adenine methylase transferase N-terminal" evidence="9">
    <location>
        <begin position="18"/>
        <end position="188"/>
    </location>
</feature>
<comment type="similarity">
    <text evidence="7">Belongs to the class I-like SAM-binding methyltransferase superfamily. rRNA adenine N(6)-methyltransferase family. RsmA subfamily.</text>
</comment>
<evidence type="ECO:0000259" key="9">
    <source>
        <dbReference type="SMART" id="SM00650"/>
    </source>
</evidence>
<comment type="catalytic activity">
    <reaction evidence="7">
        <text>adenosine(1518)/adenosine(1519) in 16S rRNA + 4 S-adenosyl-L-methionine = N(6)-dimethyladenosine(1518)/N(6)-dimethyladenosine(1519) in 16S rRNA + 4 S-adenosyl-L-homocysteine + 4 H(+)</text>
        <dbReference type="Rhea" id="RHEA:19609"/>
        <dbReference type="Rhea" id="RHEA-COMP:10232"/>
        <dbReference type="Rhea" id="RHEA-COMP:10233"/>
        <dbReference type="ChEBI" id="CHEBI:15378"/>
        <dbReference type="ChEBI" id="CHEBI:57856"/>
        <dbReference type="ChEBI" id="CHEBI:59789"/>
        <dbReference type="ChEBI" id="CHEBI:74411"/>
        <dbReference type="ChEBI" id="CHEBI:74493"/>
        <dbReference type="EC" id="2.1.1.182"/>
    </reaction>
</comment>
<organism evidence="10 11">
    <name type="scientific">Campylobacter lanienae NCTC 13004</name>
    <dbReference type="NCBI Taxonomy" id="1031753"/>
    <lineage>
        <taxon>Bacteria</taxon>
        <taxon>Pseudomonadati</taxon>
        <taxon>Campylobacterota</taxon>
        <taxon>Epsilonproteobacteria</taxon>
        <taxon>Campylobacterales</taxon>
        <taxon>Campylobacteraceae</taxon>
        <taxon>Campylobacter</taxon>
    </lineage>
</organism>
<dbReference type="SMART" id="SM00650">
    <property type="entry name" value="rADc"/>
    <property type="match status" value="1"/>
</dbReference>
<evidence type="ECO:0000313" key="11">
    <source>
        <dbReference type="Proteomes" id="UP000202031"/>
    </source>
</evidence>
<feature type="binding site" evidence="7 8">
    <location>
        <position position="86"/>
    </location>
    <ligand>
        <name>S-adenosyl-L-methionine</name>
        <dbReference type="ChEBI" id="CHEBI:59789"/>
    </ligand>
</feature>
<dbReference type="PROSITE" id="PS51689">
    <property type="entry name" value="SAM_RNA_A_N6_MT"/>
    <property type="match status" value="1"/>
</dbReference>
<feature type="binding site" evidence="7 8">
    <location>
        <position position="104"/>
    </location>
    <ligand>
        <name>S-adenosyl-L-methionine</name>
        <dbReference type="ChEBI" id="CHEBI:59789"/>
    </ligand>
</feature>
<evidence type="ECO:0000256" key="4">
    <source>
        <dbReference type="ARBA" id="ARBA00022679"/>
    </source>
</evidence>
<dbReference type="InterPro" id="IPR001737">
    <property type="entry name" value="KsgA/Erm"/>
</dbReference>
<dbReference type="Gene3D" id="1.10.8.100">
    <property type="entry name" value="Ribosomal RNA adenine dimethylase-like, domain 2"/>
    <property type="match status" value="1"/>
</dbReference>
<dbReference type="PROSITE" id="PS01131">
    <property type="entry name" value="RRNA_A_DIMETH"/>
    <property type="match status" value="1"/>
</dbReference>
<dbReference type="EC" id="2.1.1.182" evidence="7"/>
<dbReference type="InterPro" id="IPR020596">
    <property type="entry name" value="rRNA_Ade_Mease_Trfase_CS"/>
</dbReference>
<keyword evidence="6 7" id="KW-0694">RNA-binding</keyword>
<dbReference type="InterPro" id="IPR029063">
    <property type="entry name" value="SAM-dependent_MTases_sf"/>
</dbReference>
<dbReference type="Pfam" id="PF00398">
    <property type="entry name" value="RrnaAD"/>
    <property type="match status" value="1"/>
</dbReference>
<dbReference type="GO" id="GO:0005829">
    <property type="term" value="C:cytosol"/>
    <property type="evidence" value="ECO:0007669"/>
    <property type="project" value="TreeGrafter"/>
</dbReference>
<feature type="binding site" evidence="7 8">
    <location>
        <position position="37"/>
    </location>
    <ligand>
        <name>S-adenosyl-L-methionine</name>
        <dbReference type="ChEBI" id="CHEBI:59789"/>
    </ligand>
</feature>
<evidence type="ECO:0000256" key="7">
    <source>
        <dbReference type="HAMAP-Rule" id="MF_00607"/>
    </source>
</evidence>
<dbReference type="GeneID" id="46922092"/>
<dbReference type="InterPro" id="IPR011530">
    <property type="entry name" value="rRNA_adenine_dimethylase"/>
</dbReference>
<dbReference type="NCBIfam" id="TIGR00755">
    <property type="entry name" value="ksgA"/>
    <property type="match status" value="1"/>
</dbReference>
<keyword evidence="5 7" id="KW-0949">S-adenosyl-L-methionine</keyword>
<feature type="binding site" evidence="7 8">
    <location>
        <position position="58"/>
    </location>
    <ligand>
        <name>S-adenosyl-L-methionine</name>
        <dbReference type="ChEBI" id="CHEBI:59789"/>
    </ligand>
</feature>
<gene>
    <name evidence="7 10" type="primary">rsmA</name>
    <name evidence="7" type="synonym">ksgA</name>
    <name evidence="10" type="ORF">CLAN_1632</name>
</gene>
<dbReference type="InterPro" id="IPR020598">
    <property type="entry name" value="rRNA_Ade_methylase_Trfase_N"/>
</dbReference>
<reference evidence="11" key="2">
    <citation type="journal article" date="2017" name="Genome Biol. Evol.">
        <title>Comparative genomic analysis identifies a Campylobacter clade deficient in selenium metabolism.</title>
        <authorList>
            <person name="Miller W.G."/>
            <person name="Yee E."/>
            <person name="Lopes B.S."/>
            <person name="Chapman M.H."/>
            <person name="Huynh S."/>
            <person name="Bono J.L."/>
            <person name="Parker C.T."/>
            <person name="Strachan N.J.C."/>
            <person name="Forbes K.J."/>
        </authorList>
    </citation>
    <scope>NUCLEOTIDE SEQUENCE [LARGE SCALE GENOMIC DNA]</scope>
    <source>
        <strain evidence="11">NCTC 13004</strain>
    </source>
</reference>
<keyword evidence="2 7" id="KW-0698">rRNA processing</keyword>
<evidence type="ECO:0000256" key="3">
    <source>
        <dbReference type="ARBA" id="ARBA00022603"/>
    </source>
</evidence>
<protein>
    <recommendedName>
        <fullName evidence="7">Ribosomal RNA small subunit methyltransferase A</fullName>
        <ecNumber evidence="7">2.1.1.182</ecNumber>
    </recommendedName>
    <alternativeName>
        <fullName evidence="7">16S rRNA (adenine(1518)-N(6)/adenine(1519)-N(6))-dimethyltransferase</fullName>
    </alternativeName>
    <alternativeName>
        <fullName evidence="7">16S rRNA dimethyladenosine transferase</fullName>
    </alternativeName>
    <alternativeName>
        <fullName evidence="7">16S rRNA dimethylase</fullName>
    </alternativeName>
    <alternativeName>
        <fullName evidence="7">S-adenosylmethionine-6-N', N'-adenosyl(rRNA) dimethyltransferase</fullName>
    </alternativeName>
</protein>
<evidence type="ECO:0000256" key="2">
    <source>
        <dbReference type="ARBA" id="ARBA00022552"/>
    </source>
</evidence>
<dbReference type="GO" id="GO:0003723">
    <property type="term" value="F:RNA binding"/>
    <property type="evidence" value="ECO:0007669"/>
    <property type="project" value="UniProtKB-UniRule"/>
</dbReference>
<keyword evidence="1 7" id="KW-0963">Cytoplasm</keyword>
<feature type="binding site" evidence="7 8">
    <location>
        <position position="11"/>
    </location>
    <ligand>
        <name>S-adenosyl-L-methionine</name>
        <dbReference type="ChEBI" id="CHEBI:59789"/>
    </ligand>
</feature>
<dbReference type="HAMAP" id="MF_00607">
    <property type="entry name" value="16SrRNA_methyltr_A"/>
    <property type="match status" value="1"/>
</dbReference>
<dbReference type="PANTHER" id="PTHR11727">
    <property type="entry name" value="DIMETHYLADENOSINE TRANSFERASE"/>
    <property type="match status" value="1"/>
</dbReference>
<evidence type="ECO:0000256" key="6">
    <source>
        <dbReference type="ARBA" id="ARBA00022884"/>
    </source>
</evidence>
<accession>A0A1X9SQ14</accession>
<evidence type="ECO:0000256" key="1">
    <source>
        <dbReference type="ARBA" id="ARBA00022490"/>
    </source>
</evidence>
<evidence type="ECO:0000313" key="10">
    <source>
        <dbReference type="EMBL" id="ARQ98339.1"/>
    </source>
</evidence>
<dbReference type="Proteomes" id="UP000202031">
    <property type="component" value="Chromosome"/>
</dbReference>
<evidence type="ECO:0000256" key="8">
    <source>
        <dbReference type="PROSITE-ProRule" id="PRU01026"/>
    </source>
</evidence>
<dbReference type="SUPFAM" id="SSF53335">
    <property type="entry name" value="S-adenosyl-L-methionine-dependent methyltransferases"/>
    <property type="match status" value="1"/>
</dbReference>
<dbReference type="KEGG" id="clx:CLAN_1632"/>
<evidence type="ECO:0000256" key="5">
    <source>
        <dbReference type="ARBA" id="ARBA00022691"/>
    </source>
</evidence>
<keyword evidence="4 7" id="KW-0808">Transferase</keyword>
<dbReference type="RefSeq" id="WP_100591022.1">
    <property type="nucleotide sequence ID" value="NZ_CP015578.1"/>
</dbReference>
<feature type="binding site" evidence="7 8">
    <location>
        <position position="13"/>
    </location>
    <ligand>
        <name>S-adenosyl-L-methionine</name>
        <dbReference type="ChEBI" id="CHEBI:59789"/>
    </ligand>
</feature>
<name>A0A1X9SQ14_9BACT</name>